<dbReference type="SUPFAM" id="SSF52821">
    <property type="entry name" value="Rhodanese/Cell cycle control phosphatase"/>
    <property type="match status" value="1"/>
</dbReference>
<dbReference type="AlphaFoldDB" id="A0A0F0GQA9"/>
<dbReference type="InterPro" id="IPR036873">
    <property type="entry name" value="Rhodanese-like_dom_sf"/>
</dbReference>
<feature type="domain" description="Rhodanese" evidence="1">
    <location>
        <begin position="25"/>
        <end position="122"/>
    </location>
</feature>
<evidence type="ECO:0000313" key="3">
    <source>
        <dbReference type="Proteomes" id="UP000033393"/>
    </source>
</evidence>
<dbReference type="Gene3D" id="3.40.250.10">
    <property type="entry name" value="Rhodanese-like domain"/>
    <property type="match status" value="1"/>
</dbReference>
<dbReference type="InterPro" id="IPR001763">
    <property type="entry name" value="Rhodanese-like_dom"/>
</dbReference>
<sequence>MSNVDTILDEARSHLKRLEPHELHQLKDALIVDIRPVHNRLAEGEIENSVVVERIVLEWRLDPVGDWRLPGFTADTTVVVVCNEGWASSLAARDLQRIGLANATDLVGGYRGWRAAGLPIREGGSQAVV</sequence>
<reference evidence="2 3" key="1">
    <citation type="submission" date="2015-02" db="EMBL/GenBank/DDBJ databases">
        <authorList>
            <person name="Ju K.-S."/>
            <person name="Doroghazi J.R."/>
            <person name="Metcalf W."/>
        </authorList>
    </citation>
    <scope>NUCLEOTIDE SEQUENCE [LARGE SCALE GENOMIC DNA]</scope>
    <source>
        <strain evidence="2 3">NRRL B-16140</strain>
    </source>
</reference>
<comment type="caution">
    <text evidence="2">The sequence shown here is derived from an EMBL/GenBank/DDBJ whole genome shotgun (WGS) entry which is preliminary data.</text>
</comment>
<proteinExistence type="predicted"/>
<name>A0A0F0GQA9_LENAE</name>
<organism evidence="2 3">
    <name type="scientific">Lentzea aerocolonigenes</name>
    <name type="common">Lechevalieria aerocolonigenes</name>
    <name type="synonym">Saccharothrix aerocolonigenes</name>
    <dbReference type="NCBI Taxonomy" id="68170"/>
    <lineage>
        <taxon>Bacteria</taxon>
        <taxon>Bacillati</taxon>
        <taxon>Actinomycetota</taxon>
        <taxon>Actinomycetes</taxon>
        <taxon>Pseudonocardiales</taxon>
        <taxon>Pseudonocardiaceae</taxon>
        <taxon>Lentzea</taxon>
    </lineage>
</organism>
<keyword evidence="2" id="KW-0808">Transferase</keyword>
<keyword evidence="3" id="KW-1185">Reference proteome</keyword>
<dbReference type="Proteomes" id="UP000033393">
    <property type="component" value="Unassembled WGS sequence"/>
</dbReference>
<dbReference type="STRING" id="68170.GCA_000974445_05008"/>
<dbReference type="PATRIC" id="fig|68170.10.peg.8470"/>
<dbReference type="PROSITE" id="PS50206">
    <property type="entry name" value="RHODANESE_3"/>
    <property type="match status" value="1"/>
</dbReference>
<dbReference type="OrthoDB" id="4828183at2"/>
<evidence type="ECO:0000313" key="2">
    <source>
        <dbReference type="EMBL" id="KJK43608.1"/>
    </source>
</evidence>
<dbReference type="eggNOG" id="COG0607">
    <property type="taxonomic scope" value="Bacteria"/>
</dbReference>
<gene>
    <name evidence="2" type="ORF">UK23_32485</name>
</gene>
<dbReference type="EMBL" id="JYJG01000282">
    <property type="protein sequence ID" value="KJK43608.1"/>
    <property type="molecule type" value="Genomic_DNA"/>
</dbReference>
<protein>
    <submittedName>
        <fullName evidence="2">Sulfurtransferase</fullName>
    </submittedName>
</protein>
<dbReference type="SMART" id="SM00450">
    <property type="entry name" value="RHOD"/>
    <property type="match status" value="1"/>
</dbReference>
<accession>A0A0F0GQA9</accession>
<dbReference type="RefSeq" id="WP_045315532.1">
    <property type="nucleotide sequence ID" value="NZ_JYJG01000282.1"/>
</dbReference>
<evidence type="ECO:0000259" key="1">
    <source>
        <dbReference type="PROSITE" id="PS50206"/>
    </source>
</evidence>
<dbReference type="Pfam" id="PF00581">
    <property type="entry name" value="Rhodanese"/>
    <property type="match status" value="1"/>
</dbReference>
<dbReference type="GO" id="GO:0016740">
    <property type="term" value="F:transferase activity"/>
    <property type="evidence" value="ECO:0007669"/>
    <property type="project" value="UniProtKB-KW"/>
</dbReference>